<dbReference type="EMBL" id="AHHH01000092">
    <property type="protein sequence ID" value="ESU42199.1"/>
    <property type="molecule type" value="Genomic_DNA"/>
</dbReference>
<dbReference type="InterPro" id="IPR050630">
    <property type="entry name" value="WD_repeat_EMAP"/>
</dbReference>
<evidence type="ECO:0000313" key="12">
    <source>
        <dbReference type="EMBL" id="ESU42199.1"/>
    </source>
</evidence>
<sequence>MIIYQANSRFKFRIVAMTLNLEDLENVPDMSYVSFIGFSGHLMRGLFLMPDGEEFIYAAGSHVVFNKIQEKQATSYGNTKNNAPTTRRTGGGYVAPRARALGGYTNDYLGTTVEGSTGYIPNKKHGPPVGTSGSSAAGGVSYRDVQVTDTNAILPGNFVRPILVAGHTQNISCMALANSGKYLITGTVTNYGFAPEIIVWDTSTRKALTLITQHKSSIIDIAISMDETWFITIGEDNWIIAHSLDESCGYEQFKAFAGRRIQANRPPTTLIVLSNNTIVVGGEDFLCFYELDIQGRVFRENPVRLPLRRKINCFREVDSLLYAGTESGDVIKIDPVRQVAMQVVPSKKPFPGAITSIVPNDNGNLLVSTSASKVYLVRADTMVPVSVNDLPADTQLVSSSAAFTSAATSAVSSAKTAAVAAAASDKESAIGNGHLAVVNAIANGIASLAVASSGASEYALAYGPNCFCRINKVSLESRLLQTAPPAITTPLGTGCVAFPYDCARICVSACGSFVSVWSLITGRELVRISVPGVRALSVLISEDGCQIISGWSDGAVRSHAPQSGKSLWIAEQAHDNGVTALSQCRGGAYLVTGGGDGRLCLWEIRDSFQRLVQVQKGHKGAITSINVKILDNGDEEMVSTCSSGMIQLFRFTHGQIFNKQDALQHEPVKIELSWASRSEGGLAGAWELSDGSQVFCCGSSGMLWLQCGRANGSILRALPLPIPATACYLYEGKDATKILVGLRNGQILLIDYDSAEIERKIHVLFGEVKCITMSNEDSLALASGNDGNIVAFCPF</sequence>
<keyword evidence="4 11" id="KW-0853">WD repeat</keyword>
<evidence type="ECO:0000256" key="10">
    <source>
        <dbReference type="ARBA" id="ARBA00029552"/>
    </source>
</evidence>
<comment type="subcellular location">
    <subcellularLocation>
        <location evidence="1">Cell projection</location>
        <location evidence="1">Cilium</location>
        <location evidence="1">Flagellum</location>
    </subcellularLocation>
    <subcellularLocation>
        <location evidence="2">Cytoplasm</location>
    </subcellularLocation>
</comment>
<evidence type="ECO:0000256" key="8">
    <source>
        <dbReference type="ARBA" id="ARBA00023273"/>
    </source>
</evidence>
<evidence type="ECO:0000256" key="1">
    <source>
        <dbReference type="ARBA" id="ARBA00004230"/>
    </source>
</evidence>
<dbReference type="GO" id="GO:0031514">
    <property type="term" value="C:motile cilium"/>
    <property type="evidence" value="ECO:0007669"/>
    <property type="project" value="UniProtKB-SubCell"/>
</dbReference>
<dbReference type="Proteomes" id="UP000018040">
    <property type="component" value="Unassembled WGS sequence"/>
</dbReference>
<dbReference type="VEuPathDB" id="GiardiaDB:GL50803_0015218"/>
<dbReference type="VEuPathDB" id="GiardiaDB:QR46_2393"/>
<dbReference type="Pfam" id="PF00400">
    <property type="entry name" value="WD40"/>
    <property type="match status" value="2"/>
</dbReference>
<name>V6TUG6_GIAIN</name>
<gene>
    <name evidence="12" type="ORF">GSB_15218</name>
</gene>
<dbReference type="SUPFAM" id="SSF50998">
    <property type="entry name" value="Quinoprotein alcohol dehydrogenase-like"/>
    <property type="match status" value="1"/>
</dbReference>
<feature type="repeat" description="WD" evidence="11">
    <location>
        <begin position="571"/>
        <end position="605"/>
    </location>
</feature>
<evidence type="ECO:0000256" key="3">
    <source>
        <dbReference type="ARBA" id="ARBA00022490"/>
    </source>
</evidence>
<dbReference type="OrthoDB" id="6252103at2759"/>
<dbReference type="PROSITE" id="PS00678">
    <property type="entry name" value="WD_REPEATS_1"/>
    <property type="match status" value="1"/>
</dbReference>
<dbReference type="InterPro" id="IPR015943">
    <property type="entry name" value="WD40/YVTN_repeat-like_dom_sf"/>
</dbReference>
<evidence type="ECO:0000256" key="4">
    <source>
        <dbReference type="ARBA" id="ARBA00022574"/>
    </source>
</evidence>
<comment type="similarity">
    <text evidence="9">Belongs to the CFAP52 family.</text>
</comment>
<dbReference type="FunFam" id="2.130.10.10:FF:002967">
    <property type="entry name" value="WD-40 repeat protein"/>
    <property type="match status" value="1"/>
</dbReference>
<proteinExistence type="inferred from homology"/>
<dbReference type="PROSITE" id="PS50294">
    <property type="entry name" value="WD_REPEATS_REGION"/>
    <property type="match status" value="1"/>
</dbReference>
<keyword evidence="6" id="KW-0282">Flagellum</keyword>
<dbReference type="GO" id="GO:0005930">
    <property type="term" value="C:axoneme"/>
    <property type="evidence" value="ECO:0007669"/>
    <property type="project" value="UniProtKB-ARBA"/>
</dbReference>
<dbReference type="InterPro" id="IPR036322">
    <property type="entry name" value="WD40_repeat_dom_sf"/>
</dbReference>
<dbReference type="PROSITE" id="PS50082">
    <property type="entry name" value="WD_REPEATS_2"/>
    <property type="match status" value="1"/>
</dbReference>
<dbReference type="eggNOG" id="KOG0266">
    <property type="taxonomic scope" value="Eukaryota"/>
</dbReference>
<protein>
    <recommendedName>
        <fullName evidence="10">Cilia- and flagella-associated protein 52</fullName>
    </recommendedName>
</protein>
<dbReference type="InterPro" id="IPR019775">
    <property type="entry name" value="WD40_repeat_CS"/>
</dbReference>
<accession>V6TUG6</accession>
<dbReference type="AlphaFoldDB" id="V6TUG6"/>
<evidence type="ECO:0000256" key="2">
    <source>
        <dbReference type="ARBA" id="ARBA00004496"/>
    </source>
</evidence>
<reference evidence="13" key="1">
    <citation type="submission" date="2012-02" db="EMBL/GenBank/DDBJ databases">
        <title>Genome sequencing of Giardia lamblia Genotypes A2 and B isolates (DH and GS) and comparative analysis with the genomes of Genotypes A1 and E (WB and Pig).</title>
        <authorList>
            <person name="Adam R."/>
            <person name="Dahlstrom E."/>
            <person name="Martens C."/>
            <person name="Bruno D."/>
            <person name="Barbian K."/>
            <person name="Porcella S.F."/>
            <person name="Nash T."/>
        </authorList>
    </citation>
    <scope>NUCLEOTIDE SEQUENCE</scope>
    <source>
        <strain evidence="13">GS</strain>
    </source>
</reference>
<comment type="caution">
    <text evidence="12">The sequence shown here is derived from an EMBL/GenBank/DDBJ whole genome shotgun (WGS) entry which is preliminary data.</text>
</comment>
<dbReference type="SMART" id="SM00320">
    <property type="entry name" value="WD40"/>
    <property type="match status" value="7"/>
</dbReference>
<dbReference type="InterPro" id="IPR001680">
    <property type="entry name" value="WD40_rpt"/>
</dbReference>
<evidence type="ECO:0000256" key="7">
    <source>
        <dbReference type="ARBA" id="ARBA00023069"/>
    </source>
</evidence>
<dbReference type="Gene3D" id="2.130.10.10">
    <property type="entry name" value="YVTN repeat-like/Quinoprotein amine dehydrogenase"/>
    <property type="match status" value="2"/>
</dbReference>
<dbReference type="VEuPathDB" id="GiardiaDB:DHA2_15218"/>
<reference evidence="12 13" key="2">
    <citation type="journal article" date="2013" name="Genome Biol. Evol.">
        <title>Genome sequencing of Giardia lamblia genotypes A2 and B isolates (DH and GS) and comparative analysis with the genomes of genotypes A1 and E (WB and Pig).</title>
        <authorList>
            <person name="Adam R.D."/>
            <person name="Dahlstrom E.W."/>
            <person name="Martens C.A."/>
            <person name="Bruno D.P."/>
            <person name="Barbian K.D."/>
            <person name="Ricklefs S.M."/>
            <person name="Hernandez M.M."/>
            <person name="Narla N.P."/>
            <person name="Patel R.B."/>
            <person name="Porcella S.F."/>
            <person name="Nash T.E."/>
        </authorList>
    </citation>
    <scope>NUCLEOTIDE SEQUENCE [LARGE SCALE GENOMIC DNA]</scope>
    <source>
        <strain evidence="12 13">GS</strain>
    </source>
</reference>
<keyword evidence="8" id="KW-0966">Cell projection</keyword>
<evidence type="ECO:0000256" key="11">
    <source>
        <dbReference type="PROSITE-ProRule" id="PRU00221"/>
    </source>
</evidence>
<organism evidence="12 13">
    <name type="scientific">Giardia intestinalis</name>
    <name type="common">Giardia lamblia</name>
    <dbReference type="NCBI Taxonomy" id="5741"/>
    <lineage>
        <taxon>Eukaryota</taxon>
        <taxon>Metamonada</taxon>
        <taxon>Diplomonadida</taxon>
        <taxon>Hexamitidae</taxon>
        <taxon>Giardiinae</taxon>
        <taxon>Giardia</taxon>
    </lineage>
</organism>
<evidence type="ECO:0000256" key="5">
    <source>
        <dbReference type="ARBA" id="ARBA00022737"/>
    </source>
</evidence>
<dbReference type="InterPro" id="IPR011047">
    <property type="entry name" value="Quinoprotein_ADH-like_sf"/>
</dbReference>
<dbReference type="PANTHER" id="PTHR13720:SF14">
    <property type="entry name" value="CILIA- AND FLAGELLA-ASSOCIATED PROTEIN 52"/>
    <property type="match status" value="1"/>
</dbReference>
<evidence type="ECO:0000256" key="6">
    <source>
        <dbReference type="ARBA" id="ARBA00022846"/>
    </source>
</evidence>
<dbReference type="VEuPathDB" id="GiardiaDB:GL50581_2535"/>
<dbReference type="PANTHER" id="PTHR13720">
    <property type="entry name" value="WD-40 REPEAT PROTEIN"/>
    <property type="match status" value="1"/>
</dbReference>
<evidence type="ECO:0000313" key="13">
    <source>
        <dbReference type="Proteomes" id="UP000018040"/>
    </source>
</evidence>
<keyword evidence="3" id="KW-0963">Cytoplasm</keyword>
<evidence type="ECO:0000256" key="9">
    <source>
        <dbReference type="ARBA" id="ARBA00029456"/>
    </source>
</evidence>
<keyword evidence="5" id="KW-0677">Repeat</keyword>
<dbReference type="SUPFAM" id="SSF50978">
    <property type="entry name" value="WD40 repeat-like"/>
    <property type="match status" value="1"/>
</dbReference>
<keyword evidence="7" id="KW-0969">Cilium</keyword>